<reference evidence="10 11" key="1">
    <citation type="submission" date="2017-02" db="EMBL/GenBank/DDBJ databases">
        <authorList>
            <person name="Peterson S.W."/>
        </authorList>
    </citation>
    <scope>NUCLEOTIDE SEQUENCE [LARGE SCALE GENOMIC DNA]</scope>
    <source>
        <strain evidence="10 11">LMG 22410</strain>
    </source>
</reference>
<feature type="transmembrane region" description="Helical" evidence="8">
    <location>
        <begin position="138"/>
        <end position="158"/>
    </location>
</feature>
<keyword evidence="5 8" id="KW-1133">Transmembrane helix</keyword>
<feature type="transmembrane region" description="Helical" evidence="8">
    <location>
        <begin position="6"/>
        <end position="26"/>
    </location>
</feature>
<dbReference type="GO" id="GO:0042773">
    <property type="term" value="P:ATP synthesis coupled electron transport"/>
    <property type="evidence" value="ECO:0007669"/>
    <property type="project" value="InterPro"/>
</dbReference>
<feature type="transmembrane region" description="Helical" evidence="8">
    <location>
        <begin position="454"/>
        <end position="474"/>
    </location>
</feature>
<feature type="transmembrane region" description="Helical" evidence="8">
    <location>
        <begin position="170"/>
        <end position="191"/>
    </location>
</feature>
<dbReference type="InterPro" id="IPR050586">
    <property type="entry name" value="CPA3_Na-H_Antiporter_D"/>
</dbReference>
<feature type="transmembrane region" description="Helical" evidence="8">
    <location>
        <begin position="35"/>
        <end position="55"/>
    </location>
</feature>
<evidence type="ECO:0000256" key="5">
    <source>
        <dbReference type="ARBA" id="ARBA00022989"/>
    </source>
</evidence>
<evidence type="ECO:0000313" key="10">
    <source>
        <dbReference type="EMBL" id="SJM48660.1"/>
    </source>
</evidence>
<gene>
    <name evidence="10" type="ORF">CZ674_01610</name>
</gene>
<feature type="transmembrane region" description="Helical" evidence="8">
    <location>
        <begin position="243"/>
        <end position="264"/>
    </location>
</feature>
<name>A0A1R4EYB4_9MICO</name>
<evidence type="ECO:0000256" key="7">
    <source>
        <dbReference type="RuleBase" id="RU000320"/>
    </source>
</evidence>
<feature type="transmembrane region" description="Helical" evidence="8">
    <location>
        <begin position="81"/>
        <end position="100"/>
    </location>
</feature>
<comment type="similarity">
    <text evidence="2">Belongs to the CPA3 antiporters (TC 2.A.63) subunit D family.</text>
</comment>
<evidence type="ECO:0000256" key="1">
    <source>
        <dbReference type="ARBA" id="ARBA00004651"/>
    </source>
</evidence>
<feature type="transmembrane region" description="Helical" evidence="8">
    <location>
        <begin position="211"/>
        <end position="236"/>
    </location>
</feature>
<proteinExistence type="inferred from homology"/>
<evidence type="ECO:0000256" key="2">
    <source>
        <dbReference type="ARBA" id="ARBA00005346"/>
    </source>
</evidence>
<feature type="transmembrane region" description="Helical" evidence="8">
    <location>
        <begin position="276"/>
        <end position="297"/>
    </location>
</feature>
<protein>
    <submittedName>
        <fullName evidence="10">Na(+) H(+) antiporter subunit D</fullName>
    </submittedName>
</protein>
<dbReference type="PRINTS" id="PR01437">
    <property type="entry name" value="NUOXDRDTASE4"/>
</dbReference>
<evidence type="ECO:0000256" key="4">
    <source>
        <dbReference type="ARBA" id="ARBA00022692"/>
    </source>
</evidence>
<dbReference type="EMBL" id="FUHU01000009">
    <property type="protein sequence ID" value="SJM48660.1"/>
    <property type="molecule type" value="Genomic_DNA"/>
</dbReference>
<dbReference type="AlphaFoldDB" id="A0A1R4EYB4"/>
<evidence type="ECO:0000256" key="8">
    <source>
        <dbReference type="SAM" id="Phobius"/>
    </source>
</evidence>
<dbReference type="InterPro" id="IPR003918">
    <property type="entry name" value="NADH_UbQ_OxRdtase"/>
</dbReference>
<evidence type="ECO:0000313" key="11">
    <source>
        <dbReference type="Proteomes" id="UP000195787"/>
    </source>
</evidence>
<dbReference type="GO" id="GO:0005886">
    <property type="term" value="C:plasma membrane"/>
    <property type="evidence" value="ECO:0007669"/>
    <property type="project" value="UniProtKB-SubCell"/>
</dbReference>
<organism evidence="10 11">
    <name type="scientific">Agrococcus casei LMG 22410</name>
    <dbReference type="NCBI Taxonomy" id="1255656"/>
    <lineage>
        <taxon>Bacteria</taxon>
        <taxon>Bacillati</taxon>
        <taxon>Actinomycetota</taxon>
        <taxon>Actinomycetes</taxon>
        <taxon>Micrococcales</taxon>
        <taxon>Microbacteriaceae</taxon>
        <taxon>Agrococcus</taxon>
    </lineage>
</organism>
<sequence length="507" mass="53810">MNVDIPQLLPLPVLIPLIGAGFALALGRFPRMQRVVSSVSLSLVLIVAIILLVTADTEGPQVLWVGAWPEGLGIMLVADRLSALMLLVSSVVTITVLVFSARSDMDEASEKAPVSIFHPTYLVLAAGISNAFLAGDLFNLFVGFEMLLFASYVLLTLGAPRERVRAGSTYVVVSLLSSMLFLITLAITYAATGTVNFAQLAERLQGLDPGMQLVIQLMLLVVFGIKAAIFPLSAWLPDSYPTAPASVTAVFAGLLTKVGVYAIIRTQTMLFPDSTLTTPLLWVSLATMVIGILGAITQSEIKRLLSFTLISHIGYMLFGIAVGNLAGLSGAIFYAAHHIFIQTTLFLVAALIERAGGSTRLDKLGGLAANTTLAALFFIPAMNLAGVPPFSGFLGKVALVEAGVELGTWVSWAVIAGAIVTSLLTLLAILRIWHTAFWRPLPEGTERTNKTLPLGWVLTAGVLVAVTVAMTVFAEPIFEFTERAAVDIDAGAYAAAVEESIRKLGTP</sequence>
<dbReference type="PANTHER" id="PTHR42703">
    <property type="entry name" value="NADH DEHYDROGENASE"/>
    <property type="match status" value="1"/>
</dbReference>
<dbReference type="GeneID" id="303171900"/>
<keyword evidence="11" id="KW-1185">Reference proteome</keyword>
<evidence type="ECO:0000259" key="9">
    <source>
        <dbReference type="Pfam" id="PF00361"/>
    </source>
</evidence>
<evidence type="ECO:0000256" key="3">
    <source>
        <dbReference type="ARBA" id="ARBA00022475"/>
    </source>
</evidence>
<feature type="transmembrane region" description="Helical" evidence="8">
    <location>
        <begin position="406"/>
        <end position="433"/>
    </location>
</feature>
<dbReference type="Proteomes" id="UP000195787">
    <property type="component" value="Unassembled WGS sequence"/>
</dbReference>
<feature type="transmembrane region" description="Helical" evidence="8">
    <location>
        <begin position="364"/>
        <end position="386"/>
    </location>
</feature>
<dbReference type="GO" id="GO:0008137">
    <property type="term" value="F:NADH dehydrogenase (ubiquinone) activity"/>
    <property type="evidence" value="ECO:0007669"/>
    <property type="project" value="InterPro"/>
</dbReference>
<feature type="transmembrane region" description="Helical" evidence="8">
    <location>
        <begin position="332"/>
        <end position="352"/>
    </location>
</feature>
<dbReference type="PANTHER" id="PTHR42703:SF1">
    <property type="entry name" value="NA(+)_H(+) ANTIPORTER SUBUNIT D1"/>
    <property type="match status" value="1"/>
</dbReference>
<dbReference type="InterPro" id="IPR001750">
    <property type="entry name" value="ND/Mrp_TM"/>
</dbReference>
<keyword evidence="4 7" id="KW-0812">Transmembrane</keyword>
<accession>A0A1R4EYB4</accession>
<dbReference type="RefSeq" id="WP_200810024.1">
    <property type="nucleotide sequence ID" value="NZ_FUHU01000009.1"/>
</dbReference>
<feature type="transmembrane region" description="Helical" evidence="8">
    <location>
        <begin position="112"/>
        <end position="132"/>
    </location>
</feature>
<feature type="transmembrane region" description="Helical" evidence="8">
    <location>
        <begin position="304"/>
        <end position="326"/>
    </location>
</feature>
<keyword evidence="3" id="KW-1003">Cell membrane</keyword>
<dbReference type="NCBIfam" id="NF009308">
    <property type="entry name" value="PRK12665.1"/>
    <property type="match status" value="1"/>
</dbReference>
<feature type="domain" description="NADH:quinone oxidoreductase/Mrp antiporter transmembrane" evidence="9">
    <location>
        <begin position="134"/>
        <end position="415"/>
    </location>
</feature>
<keyword evidence="6 8" id="KW-0472">Membrane</keyword>
<dbReference type="Pfam" id="PF00361">
    <property type="entry name" value="Proton_antipo_M"/>
    <property type="match status" value="1"/>
</dbReference>
<evidence type="ECO:0000256" key="6">
    <source>
        <dbReference type="ARBA" id="ARBA00023136"/>
    </source>
</evidence>
<comment type="subcellular location">
    <subcellularLocation>
        <location evidence="1">Cell membrane</location>
        <topology evidence="1">Multi-pass membrane protein</topology>
    </subcellularLocation>
    <subcellularLocation>
        <location evidence="7">Membrane</location>
        <topology evidence="7">Multi-pass membrane protein</topology>
    </subcellularLocation>
</comment>